<feature type="domain" description="Solute-binding protein family 5" evidence="6">
    <location>
        <begin position="206"/>
        <end position="375"/>
    </location>
</feature>
<dbReference type="PANTHER" id="PTHR30290">
    <property type="entry name" value="PERIPLASMIC BINDING COMPONENT OF ABC TRANSPORTER"/>
    <property type="match status" value="1"/>
</dbReference>
<gene>
    <name evidence="7" type="ORF">K3136_09600</name>
</gene>
<feature type="signal peptide" evidence="5">
    <location>
        <begin position="1"/>
        <end position="21"/>
    </location>
</feature>
<evidence type="ECO:0000313" key="8">
    <source>
        <dbReference type="Proteomes" id="UP000824321"/>
    </source>
</evidence>
<dbReference type="InterPro" id="IPR039424">
    <property type="entry name" value="SBP_5"/>
</dbReference>
<feature type="chain" id="PRO_5046445312" evidence="5">
    <location>
        <begin position="22"/>
        <end position="487"/>
    </location>
</feature>
<name>A0ABX8ZZT3_9SPHN</name>
<organism evidence="7 8">
    <name type="scientific">Qipengyuania gelatinilytica</name>
    <dbReference type="NCBI Taxonomy" id="2867231"/>
    <lineage>
        <taxon>Bacteria</taxon>
        <taxon>Pseudomonadati</taxon>
        <taxon>Pseudomonadota</taxon>
        <taxon>Alphaproteobacteria</taxon>
        <taxon>Sphingomonadales</taxon>
        <taxon>Erythrobacteraceae</taxon>
        <taxon>Qipengyuania</taxon>
    </lineage>
</organism>
<accession>A0ABX8ZZT3</accession>
<dbReference type="InterPro" id="IPR000914">
    <property type="entry name" value="SBP_5_dom"/>
</dbReference>
<evidence type="ECO:0000256" key="2">
    <source>
        <dbReference type="ARBA" id="ARBA00005695"/>
    </source>
</evidence>
<evidence type="ECO:0000256" key="5">
    <source>
        <dbReference type="SAM" id="SignalP"/>
    </source>
</evidence>
<dbReference type="EMBL" id="CP081294">
    <property type="protein sequence ID" value="QZD94347.1"/>
    <property type="molecule type" value="Genomic_DNA"/>
</dbReference>
<dbReference type="Pfam" id="PF00496">
    <property type="entry name" value="SBP_bac_5"/>
    <property type="match status" value="2"/>
</dbReference>
<evidence type="ECO:0000313" key="7">
    <source>
        <dbReference type="EMBL" id="QZD94347.1"/>
    </source>
</evidence>
<evidence type="ECO:0000256" key="1">
    <source>
        <dbReference type="ARBA" id="ARBA00004418"/>
    </source>
</evidence>
<dbReference type="Gene3D" id="3.10.105.10">
    <property type="entry name" value="Dipeptide-binding Protein, Domain 3"/>
    <property type="match status" value="1"/>
</dbReference>
<comment type="subcellular location">
    <subcellularLocation>
        <location evidence="1">Periplasm</location>
    </subcellularLocation>
</comment>
<evidence type="ECO:0000256" key="4">
    <source>
        <dbReference type="ARBA" id="ARBA00022729"/>
    </source>
</evidence>
<dbReference type="Proteomes" id="UP000824321">
    <property type="component" value="Chromosome"/>
</dbReference>
<comment type="similarity">
    <text evidence="2">Belongs to the bacterial solute-binding protein 5 family.</text>
</comment>
<dbReference type="SUPFAM" id="SSF53850">
    <property type="entry name" value="Periplasmic binding protein-like II"/>
    <property type="match status" value="1"/>
</dbReference>
<dbReference type="Gene3D" id="3.90.76.10">
    <property type="entry name" value="Dipeptide-binding Protein, Domain 1"/>
    <property type="match status" value="1"/>
</dbReference>
<keyword evidence="3" id="KW-0813">Transport</keyword>
<reference evidence="7 8" key="1">
    <citation type="submission" date="2021-08" db="EMBL/GenBank/DDBJ databases">
        <title>Comparative Genomics Analysis of the Genus Qipengyuania Reveals Extensive Genetic Diversity and Metabolic Versatility, Including the Description of Fifteen Novel Species.</title>
        <authorList>
            <person name="Liu Y."/>
        </authorList>
    </citation>
    <scope>NUCLEOTIDE SEQUENCE [LARGE SCALE GENOMIC DNA]</scope>
    <source>
        <strain evidence="7 8">1NDH1</strain>
    </source>
</reference>
<dbReference type="Gene3D" id="3.40.190.10">
    <property type="entry name" value="Periplasmic binding protein-like II"/>
    <property type="match status" value="1"/>
</dbReference>
<dbReference type="PANTHER" id="PTHR30290:SF10">
    <property type="entry name" value="PERIPLASMIC OLIGOPEPTIDE-BINDING PROTEIN-RELATED"/>
    <property type="match status" value="1"/>
</dbReference>
<feature type="domain" description="Solute-binding protein family 5" evidence="6">
    <location>
        <begin position="67"/>
        <end position="158"/>
    </location>
</feature>
<evidence type="ECO:0000256" key="3">
    <source>
        <dbReference type="ARBA" id="ARBA00022448"/>
    </source>
</evidence>
<evidence type="ECO:0000259" key="6">
    <source>
        <dbReference type="Pfam" id="PF00496"/>
    </source>
</evidence>
<keyword evidence="8" id="KW-1185">Reference proteome</keyword>
<dbReference type="PROSITE" id="PS51257">
    <property type="entry name" value="PROKAR_LIPOPROTEIN"/>
    <property type="match status" value="1"/>
</dbReference>
<proteinExistence type="inferred from homology"/>
<keyword evidence="4 5" id="KW-0732">Signal</keyword>
<sequence length="487" mass="52477">MHRIGTSLLALAALASCTASQDDGVVDIAFIDPEPYASPGPEAAPQSQRAIRAATRQGLVRFNQVGEVVPALAERWIVTDDGRSYIFRITEFDLPDGSRLTAQAVAESFRRKIRQHEGDSLGLDLAKVTEVRAMTGRVIEIRLSSPMPALLQLLAQPELGIDLERGEAGPMSVTREGNVAILLAIPPEQRGMAEQSNWDGITRAVEVIPTKAPAAARAFSRGQVDAIFGGRMASLPLAVTDALSRGTVRLDSTLGLFGLDVIRTDDFLASAANREALALAIDRTGLVQQFNLGGWADTTRIVPAGLPAYTAEQGERWPGVSLEQRRARASSLVRAWESATSNSVEVMIDLPTGPGSDILFAALQRDFAAVGIDAKRARPGQDADLALRDETARYAGARWFLNQFHCSVSPRVCSPDADYLMQLALDALNPAEEASYLAEAESTLLSTNLYIPLGAPIRWSQVRAGVEGFSENAWAFHPLFPLSRAPI</sequence>
<dbReference type="RefSeq" id="WP_221430094.1">
    <property type="nucleotide sequence ID" value="NZ_CP081294.1"/>
</dbReference>
<protein>
    <submittedName>
        <fullName evidence="7">Peptide ABC transporter substrate-binding protein</fullName>
    </submittedName>
</protein>